<feature type="region of interest" description="Disordered" evidence="1">
    <location>
        <begin position="231"/>
        <end position="250"/>
    </location>
</feature>
<evidence type="ECO:0000313" key="3">
    <source>
        <dbReference type="Proteomes" id="UP001271007"/>
    </source>
</evidence>
<sequence>MPPLPQSRWKPPKVLKRLRSQTSLGQLRSALPPVSQQQQLQDLRARLTTEQSALLKELPLHLARLKEMHKVLTDFSNSGFSELDIYTNDRRDELNKPAAAHKANIYVFMYRRSKAYGPALPATATRFRAMIVLLKEDDPERRDFINAFTVCRQCLGMLSEHERTLHAWLLTLNPTQRKGVEARRAQPEQPPKETAQRTQTAVASESRPAANSDASISAALASMNIAPAVLALSNPGDSSPRLRGSGVWPS</sequence>
<dbReference type="AlphaFoldDB" id="A0AAJ0DB64"/>
<keyword evidence="3" id="KW-1185">Reference proteome</keyword>
<organism evidence="2 3">
    <name type="scientific">Extremus antarcticus</name>
    <dbReference type="NCBI Taxonomy" id="702011"/>
    <lineage>
        <taxon>Eukaryota</taxon>
        <taxon>Fungi</taxon>
        <taxon>Dikarya</taxon>
        <taxon>Ascomycota</taxon>
        <taxon>Pezizomycotina</taxon>
        <taxon>Dothideomycetes</taxon>
        <taxon>Dothideomycetidae</taxon>
        <taxon>Mycosphaerellales</taxon>
        <taxon>Extremaceae</taxon>
        <taxon>Extremus</taxon>
    </lineage>
</organism>
<reference evidence="2" key="1">
    <citation type="submission" date="2023-04" db="EMBL/GenBank/DDBJ databases">
        <title>Black Yeasts Isolated from many extreme environments.</title>
        <authorList>
            <person name="Coleine C."/>
            <person name="Stajich J.E."/>
            <person name="Selbmann L."/>
        </authorList>
    </citation>
    <scope>NUCLEOTIDE SEQUENCE</scope>
    <source>
        <strain evidence="2">CCFEE 5312</strain>
    </source>
</reference>
<evidence type="ECO:0000313" key="2">
    <source>
        <dbReference type="EMBL" id="KAK3046649.1"/>
    </source>
</evidence>
<evidence type="ECO:0000256" key="1">
    <source>
        <dbReference type="SAM" id="MobiDB-lite"/>
    </source>
</evidence>
<feature type="compositionally biased region" description="Basic and acidic residues" evidence="1">
    <location>
        <begin position="179"/>
        <end position="195"/>
    </location>
</feature>
<comment type="caution">
    <text evidence="2">The sequence shown here is derived from an EMBL/GenBank/DDBJ whole genome shotgun (WGS) entry which is preliminary data.</text>
</comment>
<gene>
    <name evidence="2" type="ORF">LTR09_011863</name>
</gene>
<feature type="region of interest" description="Disordered" evidence="1">
    <location>
        <begin position="179"/>
        <end position="210"/>
    </location>
</feature>
<name>A0AAJ0DB64_9PEZI</name>
<dbReference type="EMBL" id="JAWDJX010000084">
    <property type="protein sequence ID" value="KAK3046649.1"/>
    <property type="molecule type" value="Genomic_DNA"/>
</dbReference>
<dbReference type="Proteomes" id="UP001271007">
    <property type="component" value="Unassembled WGS sequence"/>
</dbReference>
<accession>A0AAJ0DB64</accession>
<proteinExistence type="predicted"/>
<protein>
    <submittedName>
        <fullName evidence="2">Uncharacterized protein</fullName>
    </submittedName>
</protein>